<reference evidence="2" key="1">
    <citation type="submission" date="2022-07" db="EMBL/GenBank/DDBJ databases">
        <authorList>
            <person name="Macas J."/>
            <person name="Novak P."/>
            <person name="Neumann P."/>
        </authorList>
    </citation>
    <scope>NUCLEOTIDE SEQUENCE</scope>
</reference>
<proteinExistence type="predicted"/>
<comment type="caution">
    <text evidence="2">The sequence shown here is derived from an EMBL/GenBank/DDBJ whole genome shotgun (WGS) entry which is preliminary data.</text>
</comment>
<feature type="compositionally biased region" description="Basic and acidic residues" evidence="1">
    <location>
        <begin position="1"/>
        <end position="18"/>
    </location>
</feature>
<organism evidence="2 3">
    <name type="scientific">Cuscuta epithymum</name>
    <dbReference type="NCBI Taxonomy" id="186058"/>
    <lineage>
        <taxon>Eukaryota</taxon>
        <taxon>Viridiplantae</taxon>
        <taxon>Streptophyta</taxon>
        <taxon>Embryophyta</taxon>
        <taxon>Tracheophyta</taxon>
        <taxon>Spermatophyta</taxon>
        <taxon>Magnoliopsida</taxon>
        <taxon>eudicotyledons</taxon>
        <taxon>Gunneridae</taxon>
        <taxon>Pentapetalae</taxon>
        <taxon>asterids</taxon>
        <taxon>lamiids</taxon>
        <taxon>Solanales</taxon>
        <taxon>Convolvulaceae</taxon>
        <taxon>Cuscuteae</taxon>
        <taxon>Cuscuta</taxon>
        <taxon>Cuscuta subgen. Cuscuta</taxon>
    </lineage>
</organism>
<protein>
    <submittedName>
        <fullName evidence="2">Uncharacterized protein</fullName>
    </submittedName>
</protein>
<keyword evidence="3" id="KW-1185">Reference proteome</keyword>
<dbReference type="EMBL" id="CAMAPF010000928">
    <property type="protein sequence ID" value="CAH9122840.1"/>
    <property type="molecule type" value="Genomic_DNA"/>
</dbReference>
<gene>
    <name evidence="2" type="ORF">CEPIT_LOCUS24767</name>
</gene>
<feature type="region of interest" description="Disordered" evidence="1">
    <location>
        <begin position="1"/>
        <end position="72"/>
    </location>
</feature>
<dbReference type="AlphaFoldDB" id="A0AAV0EG69"/>
<name>A0AAV0EG69_9ASTE</name>
<evidence type="ECO:0000313" key="3">
    <source>
        <dbReference type="Proteomes" id="UP001152523"/>
    </source>
</evidence>
<sequence length="183" mass="20444">MDQENEPSHKVSAHEKRSGSPIIAAIENRDAKRRSIGLAEDSSTMLAESPEFTKLDPPPPCALDPSKSPAPRIRRTKQQLKDMGSILGCIDDEDHGLETFIYCMTNVNDTKAAEDVLIASGYEKGSKEYMVRYNSLMQNQRSYGLTVKRKNRMADISGGVRVEAVLNEDGRYVFGKVQKYRMG</sequence>
<dbReference type="Proteomes" id="UP001152523">
    <property type="component" value="Unassembled WGS sequence"/>
</dbReference>
<evidence type="ECO:0000313" key="2">
    <source>
        <dbReference type="EMBL" id="CAH9122840.1"/>
    </source>
</evidence>
<evidence type="ECO:0000256" key="1">
    <source>
        <dbReference type="SAM" id="MobiDB-lite"/>
    </source>
</evidence>
<accession>A0AAV0EG69</accession>